<dbReference type="Gene3D" id="3.20.20.100">
    <property type="entry name" value="NADP-dependent oxidoreductase domain"/>
    <property type="match status" value="1"/>
</dbReference>
<dbReference type="PANTHER" id="PTHR43638:SF3">
    <property type="entry name" value="ALDEHYDE REDUCTASE"/>
    <property type="match status" value="1"/>
</dbReference>
<dbReference type="CDD" id="cd19138">
    <property type="entry name" value="AKR_YeaE"/>
    <property type="match status" value="1"/>
</dbReference>
<dbReference type="PANTHER" id="PTHR43638">
    <property type="entry name" value="OXIDOREDUCTASE, ALDO/KETO REDUCTASE FAMILY PROTEIN"/>
    <property type="match status" value="1"/>
</dbReference>
<feature type="domain" description="NADP-dependent oxidoreductase" evidence="1">
    <location>
        <begin position="15"/>
        <end position="263"/>
    </location>
</feature>
<dbReference type="RefSeq" id="WP_407049766.1">
    <property type="nucleotide sequence ID" value="NZ_CP158568.1"/>
</dbReference>
<dbReference type="InterPro" id="IPR036812">
    <property type="entry name" value="NAD(P)_OxRdtase_dom_sf"/>
</dbReference>
<organism evidence="2">
    <name type="scientific">Methyloraptor flagellatus</name>
    <dbReference type="NCBI Taxonomy" id="3162530"/>
    <lineage>
        <taxon>Bacteria</taxon>
        <taxon>Pseudomonadati</taxon>
        <taxon>Pseudomonadota</taxon>
        <taxon>Alphaproteobacteria</taxon>
        <taxon>Hyphomicrobiales</taxon>
        <taxon>Ancalomicrobiaceae</taxon>
        <taxon>Methyloraptor</taxon>
    </lineage>
</organism>
<dbReference type="InterPro" id="IPR023210">
    <property type="entry name" value="NADP_OxRdtase_dom"/>
</dbReference>
<dbReference type="EMBL" id="CP158568">
    <property type="protein sequence ID" value="XBY44676.1"/>
    <property type="molecule type" value="Genomic_DNA"/>
</dbReference>
<sequence length="277" mass="30162">MKTVTFADGTEVPALGQGTWMMGDDRAIRAEEIATLRAGLDAGATLVDTAEMYGDGRSEDLVGEALAGRREEAFLVSKVYPHNASRAGVVAACERSLKRLRTDRLDLYLLHWRGSIRLAETIEGFERLIAEGKIRRWGVSNFDPSDMAELVGQPGGAAVATDQVLYNLTRRGIEWDLLPWCADRGIPIMAYSPIEQAALARHAGLTRLAQGLGVSAAALALAWVLDRDGVIAIPKTSARAHLADNLRCREVTITDEIRSALDAMFPPPRRATPLEMI</sequence>
<dbReference type="GO" id="GO:0016491">
    <property type="term" value="F:oxidoreductase activity"/>
    <property type="evidence" value="ECO:0007669"/>
    <property type="project" value="InterPro"/>
</dbReference>
<gene>
    <name evidence="2" type="ORF">ABS361_22225</name>
</gene>
<evidence type="ECO:0000259" key="1">
    <source>
        <dbReference type="Pfam" id="PF00248"/>
    </source>
</evidence>
<evidence type="ECO:0000313" key="2">
    <source>
        <dbReference type="EMBL" id="XBY44676.1"/>
    </source>
</evidence>
<reference evidence="2" key="1">
    <citation type="submission" date="2024-06" db="EMBL/GenBank/DDBJ databases">
        <title>Methylostella associata gen. nov., sp. nov., a novel Ancalomicrobiaceae-affiliated facultatively methylotrophic bacteria that feed on methanotrophs of the genus Methylococcus.</title>
        <authorList>
            <person name="Saltykova V."/>
            <person name="Danilova O.V."/>
            <person name="Oshkin I.Y."/>
            <person name="Belova S.E."/>
            <person name="Pimenov N.V."/>
            <person name="Dedysh S.N."/>
        </authorList>
    </citation>
    <scope>NUCLEOTIDE SEQUENCE</scope>
    <source>
        <strain evidence="2">S20</strain>
    </source>
</reference>
<dbReference type="SUPFAM" id="SSF51430">
    <property type="entry name" value="NAD(P)-linked oxidoreductase"/>
    <property type="match status" value="1"/>
</dbReference>
<dbReference type="AlphaFoldDB" id="A0AAU7X972"/>
<accession>A0AAU7X972</accession>
<dbReference type="KEGG" id="mflg:ABS361_22225"/>
<dbReference type="InterPro" id="IPR020471">
    <property type="entry name" value="AKR"/>
</dbReference>
<dbReference type="PRINTS" id="PR00069">
    <property type="entry name" value="ALDKETRDTASE"/>
</dbReference>
<name>A0AAU7X972_9HYPH</name>
<protein>
    <submittedName>
        <fullName evidence="2">Aldo/keto reductase</fullName>
    </submittedName>
</protein>
<dbReference type="Pfam" id="PF00248">
    <property type="entry name" value="Aldo_ket_red"/>
    <property type="match status" value="1"/>
</dbReference>
<proteinExistence type="predicted"/>